<dbReference type="PANTHER" id="PTHR12677:SF59">
    <property type="entry name" value="GOLGI APPARATUS MEMBRANE PROTEIN TVP38-RELATED"/>
    <property type="match status" value="1"/>
</dbReference>
<evidence type="ECO:0000256" key="1">
    <source>
        <dbReference type="ARBA" id="ARBA00004651"/>
    </source>
</evidence>
<gene>
    <name evidence="8" type="ORF">H8876_01475</name>
</gene>
<comment type="subcellular location">
    <subcellularLocation>
        <location evidence="1 6">Cell membrane</location>
        <topology evidence="1 6">Multi-pass membrane protein</topology>
    </subcellularLocation>
</comment>
<organism evidence="8 9">
    <name type="scientific">Lentihominibacter faecis</name>
    <dbReference type="NCBI Taxonomy" id="2764712"/>
    <lineage>
        <taxon>Bacteria</taxon>
        <taxon>Bacillati</taxon>
        <taxon>Bacillota</taxon>
        <taxon>Clostridia</taxon>
        <taxon>Peptostreptococcales</taxon>
        <taxon>Anaerovoracaceae</taxon>
        <taxon>Lentihominibacter</taxon>
    </lineage>
</organism>
<evidence type="ECO:0000313" key="8">
    <source>
        <dbReference type="EMBL" id="MBC5998693.1"/>
    </source>
</evidence>
<dbReference type="Proteomes" id="UP000644115">
    <property type="component" value="Unassembled WGS sequence"/>
</dbReference>
<proteinExistence type="inferred from homology"/>
<dbReference type="InterPro" id="IPR032816">
    <property type="entry name" value="VTT_dom"/>
</dbReference>
<evidence type="ECO:0000256" key="3">
    <source>
        <dbReference type="ARBA" id="ARBA00022692"/>
    </source>
</evidence>
<feature type="transmembrane region" description="Helical" evidence="6">
    <location>
        <begin position="204"/>
        <end position="226"/>
    </location>
</feature>
<evidence type="ECO:0000256" key="5">
    <source>
        <dbReference type="ARBA" id="ARBA00023136"/>
    </source>
</evidence>
<dbReference type="GO" id="GO:0005886">
    <property type="term" value="C:plasma membrane"/>
    <property type="evidence" value="ECO:0007669"/>
    <property type="project" value="UniProtKB-SubCell"/>
</dbReference>
<evidence type="ECO:0000259" key="7">
    <source>
        <dbReference type="Pfam" id="PF09335"/>
    </source>
</evidence>
<comment type="caution">
    <text evidence="8">The sequence shown here is derived from an EMBL/GenBank/DDBJ whole genome shotgun (WGS) entry which is preliminary data.</text>
</comment>
<dbReference type="Pfam" id="PF09335">
    <property type="entry name" value="VTT_dom"/>
    <property type="match status" value="1"/>
</dbReference>
<keyword evidence="9" id="KW-1185">Reference proteome</keyword>
<reference evidence="8" key="1">
    <citation type="submission" date="2020-08" db="EMBL/GenBank/DDBJ databases">
        <authorList>
            <person name="Liu C."/>
            <person name="Sun Q."/>
        </authorList>
    </citation>
    <scope>NUCLEOTIDE SEQUENCE</scope>
    <source>
        <strain evidence="8">BX16</strain>
    </source>
</reference>
<dbReference type="RefSeq" id="WP_177264668.1">
    <property type="nucleotide sequence ID" value="NZ_JACRWC010000028.1"/>
</dbReference>
<comment type="similarity">
    <text evidence="6">Belongs to the TVP38/TMEM64 family.</text>
</comment>
<feature type="transmembrane region" description="Helical" evidence="6">
    <location>
        <begin position="15"/>
        <end position="38"/>
    </location>
</feature>
<sequence>MDSERKAELRKKFKVFSAIFKLILFLGIIVGIPLYLYFFQKDLIHSFSSMENVRALFAQYKAQSVLFYILAQVMQIVICVIPGQWLQFTAGYMWGFWLGYLYSLIGALIGSVLTYYIARILGHDAMHLIFGEEKIKKWLVHLNSKKAVIIVFFIFLIPGVPKDLCNYVAGLSEIKLKPFLIVSLIGRSPGMMGSLLIGRQIGTGGYVSAGIIAGVAVVLCVLCVIFRKRFTGLLNKGYDKLMKM</sequence>
<keyword evidence="5 6" id="KW-0472">Membrane</keyword>
<evidence type="ECO:0000256" key="6">
    <source>
        <dbReference type="RuleBase" id="RU366058"/>
    </source>
</evidence>
<protein>
    <recommendedName>
        <fullName evidence="6">TVP38/TMEM64 family membrane protein</fullName>
    </recommendedName>
</protein>
<feature type="transmembrane region" description="Helical" evidence="6">
    <location>
        <begin position="65"/>
        <end position="85"/>
    </location>
</feature>
<dbReference type="PANTHER" id="PTHR12677">
    <property type="entry name" value="GOLGI APPARATUS MEMBRANE PROTEIN TVP38-RELATED"/>
    <property type="match status" value="1"/>
</dbReference>
<evidence type="ECO:0000256" key="2">
    <source>
        <dbReference type="ARBA" id="ARBA00022475"/>
    </source>
</evidence>
<evidence type="ECO:0000313" key="9">
    <source>
        <dbReference type="Proteomes" id="UP000644115"/>
    </source>
</evidence>
<keyword evidence="3 6" id="KW-0812">Transmembrane</keyword>
<feature type="domain" description="VTT" evidence="7">
    <location>
        <begin position="81"/>
        <end position="199"/>
    </location>
</feature>
<keyword evidence="2 6" id="KW-1003">Cell membrane</keyword>
<keyword evidence="4 6" id="KW-1133">Transmembrane helix</keyword>
<feature type="transmembrane region" description="Helical" evidence="6">
    <location>
        <begin position="138"/>
        <end position="157"/>
    </location>
</feature>
<name>A0A923N9P4_9FIRM</name>
<feature type="transmembrane region" description="Helical" evidence="6">
    <location>
        <begin position="97"/>
        <end position="118"/>
    </location>
</feature>
<dbReference type="AlphaFoldDB" id="A0A923N9P4"/>
<dbReference type="InterPro" id="IPR015414">
    <property type="entry name" value="TMEM64"/>
</dbReference>
<accession>A0A923N9P4</accession>
<dbReference type="EMBL" id="JACRWC010000028">
    <property type="protein sequence ID" value="MBC5998693.1"/>
    <property type="molecule type" value="Genomic_DNA"/>
</dbReference>
<evidence type="ECO:0000256" key="4">
    <source>
        <dbReference type="ARBA" id="ARBA00022989"/>
    </source>
</evidence>